<accession>A0A8T2N4A7</accession>
<feature type="transmembrane region" description="Helical" evidence="1">
    <location>
        <begin position="59"/>
        <end position="78"/>
    </location>
</feature>
<protein>
    <recommendedName>
        <fullName evidence="4">Transmembrane protein</fullName>
    </recommendedName>
</protein>
<evidence type="ECO:0008006" key="4">
    <source>
        <dbReference type="Google" id="ProtNLM"/>
    </source>
</evidence>
<keyword evidence="1" id="KW-0812">Transmembrane</keyword>
<dbReference type="AlphaFoldDB" id="A0A8T2N4A7"/>
<proteinExistence type="predicted"/>
<keyword evidence="3" id="KW-1185">Reference proteome</keyword>
<comment type="caution">
    <text evidence="2">The sequence shown here is derived from an EMBL/GenBank/DDBJ whole genome shotgun (WGS) entry which is preliminary data.</text>
</comment>
<keyword evidence="1" id="KW-1133">Transmembrane helix</keyword>
<evidence type="ECO:0000256" key="1">
    <source>
        <dbReference type="SAM" id="Phobius"/>
    </source>
</evidence>
<dbReference type="Proteomes" id="UP000824540">
    <property type="component" value="Unassembled WGS sequence"/>
</dbReference>
<reference evidence="2" key="1">
    <citation type="thesis" date="2021" institute="BYU ScholarsArchive" country="Provo, UT, USA">
        <title>Applications of and Algorithms for Genome Assembly and Genomic Analyses with an Emphasis on Marine Teleosts.</title>
        <authorList>
            <person name="Pickett B.D."/>
        </authorList>
    </citation>
    <scope>NUCLEOTIDE SEQUENCE</scope>
    <source>
        <strain evidence="2">HI-2016</strain>
    </source>
</reference>
<evidence type="ECO:0000313" key="3">
    <source>
        <dbReference type="Proteomes" id="UP000824540"/>
    </source>
</evidence>
<gene>
    <name evidence="2" type="ORF">JZ751_005728</name>
</gene>
<sequence>MYGQMGDTATTKRTIVPFPRKNSTSNMIRWILILASQRFCGVSLFMAGAKLSRKSSSSSFISSSSSASFLFLYFPLFLPSDRPEEDDGEVKEGGHL</sequence>
<name>A0A8T2N4A7_9TELE</name>
<dbReference type="EMBL" id="JAFBMS010000130">
    <property type="protein sequence ID" value="KAG9335053.1"/>
    <property type="molecule type" value="Genomic_DNA"/>
</dbReference>
<keyword evidence="1" id="KW-0472">Membrane</keyword>
<evidence type="ECO:0000313" key="2">
    <source>
        <dbReference type="EMBL" id="KAG9335053.1"/>
    </source>
</evidence>
<organism evidence="2 3">
    <name type="scientific">Albula glossodonta</name>
    <name type="common">roundjaw bonefish</name>
    <dbReference type="NCBI Taxonomy" id="121402"/>
    <lineage>
        <taxon>Eukaryota</taxon>
        <taxon>Metazoa</taxon>
        <taxon>Chordata</taxon>
        <taxon>Craniata</taxon>
        <taxon>Vertebrata</taxon>
        <taxon>Euteleostomi</taxon>
        <taxon>Actinopterygii</taxon>
        <taxon>Neopterygii</taxon>
        <taxon>Teleostei</taxon>
        <taxon>Albuliformes</taxon>
        <taxon>Albulidae</taxon>
        <taxon>Albula</taxon>
    </lineage>
</organism>
<feature type="transmembrane region" description="Helical" evidence="1">
    <location>
        <begin position="27"/>
        <end position="47"/>
    </location>
</feature>